<dbReference type="EMBL" id="JBJIAB010000080">
    <property type="protein sequence ID" value="MFL0168751.1"/>
    <property type="molecule type" value="Genomic_DNA"/>
</dbReference>
<evidence type="ECO:0000313" key="9">
    <source>
        <dbReference type="Proteomes" id="UP001623600"/>
    </source>
</evidence>
<evidence type="ECO:0000256" key="7">
    <source>
        <dbReference type="SAM" id="Phobius"/>
    </source>
</evidence>
<evidence type="ECO:0000256" key="3">
    <source>
        <dbReference type="ARBA" id="ARBA00022475"/>
    </source>
</evidence>
<evidence type="ECO:0000256" key="2">
    <source>
        <dbReference type="ARBA" id="ARBA00022448"/>
    </source>
</evidence>
<feature type="transmembrane region" description="Helical" evidence="7">
    <location>
        <begin position="59"/>
        <end position="78"/>
    </location>
</feature>
<dbReference type="PANTHER" id="PTHR36838">
    <property type="entry name" value="AUXIN EFFLUX CARRIER FAMILY PROTEIN"/>
    <property type="match status" value="1"/>
</dbReference>
<protein>
    <submittedName>
        <fullName evidence="8">AEC family transporter</fullName>
    </submittedName>
</protein>
<feature type="transmembrane region" description="Helical" evidence="7">
    <location>
        <begin position="34"/>
        <end position="53"/>
    </location>
</feature>
<feature type="transmembrane region" description="Helical" evidence="7">
    <location>
        <begin position="98"/>
        <end position="117"/>
    </location>
</feature>
<evidence type="ECO:0000256" key="5">
    <source>
        <dbReference type="ARBA" id="ARBA00022989"/>
    </source>
</evidence>
<organism evidence="8 9">
    <name type="scientific">Candidatus Clostridium helianthi</name>
    <dbReference type="NCBI Taxonomy" id="3381660"/>
    <lineage>
        <taxon>Bacteria</taxon>
        <taxon>Bacillati</taxon>
        <taxon>Bacillota</taxon>
        <taxon>Clostridia</taxon>
        <taxon>Eubacteriales</taxon>
        <taxon>Clostridiaceae</taxon>
        <taxon>Clostridium</taxon>
    </lineage>
</organism>
<reference evidence="8 9" key="1">
    <citation type="submission" date="2024-11" db="EMBL/GenBank/DDBJ databases">
        <authorList>
            <person name="Heng Y.C."/>
            <person name="Lim A.C.H."/>
            <person name="Lee J.K.Y."/>
            <person name="Kittelmann S."/>
        </authorList>
    </citation>
    <scope>NUCLEOTIDE SEQUENCE [LARGE SCALE GENOMIC DNA]</scope>
    <source>
        <strain evidence="8 9">WILCCON 0112</strain>
    </source>
</reference>
<keyword evidence="5 7" id="KW-1133">Transmembrane helix</keyword>
<keyword evidence="9" id="KW-1185">Reference proteome</keyword>
<accession>A0ABW8SCV7</accession>
<dbReference type="InterPro" id="IPR004776">
    <property type="entry name" value="Mem_transp_PIN-like"/>
</dbReference>
<name>A0ABW8SCV7_9CLOT</name>
<keyword evidence="3" id="KW-1003">Cell membrane</keyword>
<feature type="transmembrane region" description="Helical" evidence="7">
    <location>
        <begin position="156"/>
        <end position="176"/>
    </location>
</feature>
<evidence type="ECO:0000256" key="1">
    <source>
        <dbReference type="ARBA" id="ARBA00004141"/>
    </source>
</evidence>
<feature type="transmembrane region" description="Helical" evidence="7">
    <location>
        <begin position="6"/>
        <end position="22"/>
    </location>
</feature>
<keyword evidence="4 7" id="KW-0812">Transmembrane</keyword>
<keyword evidence="6 7" id="KW-0472">Membrane</keyword>
<gene>
    <name evidence="8" type="ORF">ACJDTP_27205</name>
</gene>
<dbReference type="Proteomes" id="UP001623600">
    <property type="component" value="Unassembled WGS sequence"/>
</dbReference>
<evidence type="ECO:0000313" key="8">
    <source>
        <dbReference type="EMBL" id="MFL0168751.1"/>
    </source>
</evidence>
<feature type="transmembrane region" description="Helical" evidence="7">
    <location>
        <begin position="188"/>
        <end position="206"/>
    </location>
</feature>
<evidence type="ECO:0000256" key="6">
    <source>
        <dbReference type="ARBA" id="ARBA00023136"/>
    </source>
</evidence>
<comment type="caution">
    <text evidence="8">The sequence shown here is derived from an EMBL/GenBank/DDBJ whole genome shotgun (WGS) entry which is preliminary data.</text>
</comment>
<sequence>MEAINLQLQIFTLTAIGFCLGKKVGISKETISQLTNIMFGVILPCNIISSFQIEMTTSILIQTSLALIFACFSQLFYIFINKFIYKGFDQSKQTCMKYATICSNAGFIGLPIAGVMFGQTGLLFMSIALIPQRIAMWSSGISMFTQTSKKEVIKKLIKYPCIIAVEIGFVIMIFNIQLPVFLNNTVRGLSGATTSFSMMIIGMLLSDVDLKLIFDKDAVYYSFIRLIVIPAL</sequence>
<keyword evidence="2" id="KW-0813">Transport</keyword>
<dbReference type="PANTHER" id="PTHR36838:SF1">
    <property type="entry name" value="SLR1864 PROTEIN"/>
    <property type="match status" value="1"/>
</dbReference>
<evidence type="ECO:0000256" key="4">
    <source>
        <dbReference type="ARBA" id="ARBA00022692"/>
    </source>
</evidence>
<dbReference type="RefSeq" id="WP_406762969.1">
    <property type="nucleotide sequence ID" value="NZ_JBJIAB010000080.1"/>
</dbReference>
<comment type="subcellular location">
    <subcellularLocation>
        <location evidence="1">Membrane</location>
        <topology evidence="1">Multi-pass membrane protein</topology>
    </subcellularLocation>
</comment>
<dbReference type="Pfam" id="PF03547">
    <property type="entry name" value="Mem_trans"/>
    <property type="match status" value="1"/>
</dbReference>
<proteinExistence type="predicted"/>